<proteinExistence type="predicted"/>
<keyword evidence="4 8" id="KW-0812">Transmembrane</keyword>
<evidence type="ECO:0000256" key="1">
    <source>
        <dbReference type="ARBA" id="ARBA00004651"/>
    </source>
</evidence>
<keyword evidence="11" id="KW-1185">Reference proteome</keyword>
<dbReference type="Pfam" id="PF03600">
    <property type="entry name" value="CitMHS"/>
    <property type="match status" value="1"/>
</dbReference>
<dbReference type="Proteomes" id="UP000542125">
    <property type="component" value="Unassembled WGS sequence"/>
</dbReference>
<feature type="transmembrane region" description="Helical" evidence="8">
    <location>
        <begin position="376"/>
        <end position="397"/>
    </location>
</feature>
<feature type="domain" description="Citrate transporter-like" evidence="9">
    <location>
        <begin position="34"/>
        <end position="365"/>
    </location>
</feature>
<evidence type="ECO:0000256" key="8">
    <source>
        <dbReference type="SAM" id="Phobius"/>
    </source>
</evidence>
<evidence type="ECO:0000256" key="5">
    <source>
        <dbReference type="ARBA" id="ARBA00022989"/>
    </source>
</evidence>
<gene>
    <name evidence="10" type="ORF">FHW18_003166</name>
</gene>
<name>A0A7Y9LP16_9BURK</name>
<evidence type="ECO:0000256" key="2">
    <source>
        <dbReference type="ARBA" id="ARBA00022448"/>
    </source>
</evidence>
<feature type="transmembrane region" description="Helical" evidence="8">
    <location>
        <begin position="339"/>
        <end position="356"/>
    </location>
</feature>
<feature type="transmembrane region" description="Helical" evidence="8">
    <location>
        <begin position="263"/>
        <end position="296"/>
    </location>
</feature>
<dbReference type="GO" id="GO:0055085">
    <property type="term" value="P:transmembrane transport"/>
    <property type="evidence" value="ECO:0007669"/>
    <property type="project" value="InterPro"/>
</dbReference>
<comment type="caution">
    <text evidence="10">The sequence shown here is derived from an EMBL/GenBank/DDBJ whole genome shotgun (WGS) entry which is preliminary data.</text>
</comment>
<evidence type="ECO:0000313" key="10">
    <source>
        <dbReference type="EMBL" id="NYE83895.1"/>
    </source>
</evidence>
<dbReference type="RefSeq" id="WP_179587652.1">
    <property type="nucleotide sequence ID" value="NZ_JACBYR010000001.1"/>
</dbReference>
<dbReference type="InterPro" id="IPR004680">
    <property type="entry name" value="Cit_transptr-like_dom"/>
</dbReference>
<feature type="compositionally biased region" description="Low complexity" evidence="7">
    <location>
        <begin position="239"/>
        <end position="252"/>
    </location>
</feature>
<dbReference type="GO" id="GO:0005886">
    <property type="term" value="C:plasma membrane"/>
    <property type="evidence" value="ECO:0007669"/>
    <property type="project" value="UniProtKB-SubCell"/>
</dbReference>
<feature type="transmembrane region" description="Helical" evidence="8">
    <location>
        <begin position="148"/>
        <end position="165"/>
    </location>
</feature>
<feature type="transmembrane region" description="Helical" evidence="8">
    <location>
        <begin position="100"/>
        <end position="118"/>
    </location>
</feature>
<organism evidence="10 11">
    <name type="scientific">Pigmentiphaga litoralis</name>
    <dbReference type="NCBI Taxonomy" id="516702"/>
    <lineage>
        <taxon>Bacteria</taxon>
        <taxon>Pseudomonadati</taxon>
        <taxon>Pseudomonadota</taxon>
        <taxon>Betaproteobacteria</taxon>
        <taxon>Burkholderiales</taxon>
        <taxon>Alcaligenaceae</taxon>
        <taxon>Pigmentiphaga</taxon>
    </lineage>
</organism>
<reference evidence="10 11" key="1">
    <citation type="submission" date="2020-07" db="EMBL/GenBank/DDBJ databases">
        <title>Genomic Encyclopedia of Type Strains, Phase IV (KMG-V): Genome sequencing to study the core and pangenomes of soil and plant-associated prokaryotes.</title>
        <authorList>
            <person name="Whitman W."/>
        </authorList>
    </citation>
    <scope>NUCLEOTIDE SEQUENCE [LARGE SCALE GENOMIC DNA]</scope>
    <source>
        <strain evidence="10 11">SAS40</strain>
    </source>
</reference>
<feature type="transmembrane region" description="Helical" evidence="8">
    <location>
        <begin position="185"/>
        <end position="207"/>
    </location>
</feature>
<keyword evidence="5 8" id="KW-1133">Transmembrane helix</keyword>
<keyword evidence="6 8" id="KW-0472">Membrane</keyword>
<accession>A0A7Y9LP16</accession>
<evidence type="ECO:0000256" key="6">
    <source>
        <dbReference type="ARBA" id="ARBA00023136"/>
    </source>
</evidence>
<feature type="transmembrane region" description="Helical" evidence="8">
    <location>
        <begin position="308"/>
        <end position="327"/>
    </location>
</feature>
<feature type="region of interest" description="Disordered" evidence="7">
    <location>
        <begin position="239"/>
        <end position="259"/>
    </location>
</feature>
<dbReference type="EMBL" id="JACBYR010000001">
    <property type="protein sequence ID" value="NYE83895.1"/>
    <property type="molecule type" value="Genomic_DNA"/>
</dbReference>
<sequence length="431" mass="45488">MTSRPALPPRSPTSPAPSSGAPERLSVWDHAKREWLLCIAVVLALVLAVADPQPGERYLEWLDGPTLAGLFALLVATQAVRRSGYVQAAAWQLTDRMTSLRGLALALAAGAAVSSMLLTNDVSLFLLVPLTLAIAQTLDLPDPVRRRMVIVLAFAVNAGSMLSPIGNPQNLLIWQVSGVDAWHFVLWMLPACAVNMVALALFILLAFPSKSAALSAAASDSKTASTTTATSTATSTKASAATITATRGGPARAAREDTPRKPALALTAAAMLIATIVLLQAGHAYVAGLVAALLFLVVDRTSLRQVDWALLATFAALFIGLGHLADWGPVQALARQVDWAHRLTLFASGAGLSQIISNVPATVFLSQFTKEWQTLLIAVNVGGYGLAIGSMANLIALRLEGSKRIWWDFHVYSVPFFVVVAAATYAIAVGI</sequence>
<dbReference type="PANTHER" id="PTHR43302">
    <property type="entry name" value="TRANSPORTER ARSB-RELATED"/>
    <property type="match status" value="1"/>
</dbReference>
<evidence type="ECO:0000259" key="9">
    <source>
        <dbReference type="Pfam" id="PF03600"/>
    </source>
</evidence>
<feature type="region of interest" description="Disordered" evidence="7">
    <location>
        <begin position="1"/>
        <end position="23"/>
    </location>
</feature>
<comment type="subcellular location">
    <subcellularLocation>
        <location evidence="1">Cell membrane</location>
        <topology evidence="1">Multi-pass membrane protein</topology>
    </subcellularLocation>
</comment>
<dbReference type="AlphaFoldDB" id="A0A7Y9LP16"/>
<keyword evidence="3" id="KW-1003">Cell membrane</keyword>
<evidence type="ECO:0000313" key="11">
    <source>
        <dbReference type="Proteomes" id="UP000542125"/>
    </source>
</evidence>
<keyword evidence="2" id="KW-0813">Transport</keyword>
<feature type="transmembrane region" description="Helical" evidence="8">
    <location>
        <begin position="409"/>
        <end position="428"/>
    </location>
</feature>
<evidence type="ECO:0000256" key="4">
    <source>
        <dbReference type="ARBA" id="ARBA00022692"/>
    </source>
</evidence>
<feature type="compositionally biased region" description="Pro residues" evidence="7">
    <location>
        <begin position="1"/>
        <end position="15"/>
    </location>
</feature>
<dbReference type="PANTHER" id="PTHR43302:SF5">
    <property type="entry name" value="TRANSPORTER ARSB-RELATED"/>
    <property type="match status" value="1"/>
</dbReference>
<protein>
    <submittedName>
        <fullName evidence="10">Na+/H+ antiporter NhaD/arsenite permease-like protein</fullName>
    </submittedName>
</protein>
<evidence type="ECO:0000256" key="7">
    <source>
        <dbReference type="SAM" id="MobiDB-lite"/>
    </source>
</evidence>
<evidence type="ECO:0000256" key="3">
    <source>
        <dbReference type="ARBA" id="ARBA00022475"/>
    </source>
</evidence>